<dbReference type="Proteomes" id="UP000607197">
    <property type="component" value="Unassembled WGS sequence"/>
</dbReference>
<sequence length="181" mass="20328">MNTQKTVRREAGTVEENALRLDREKAEQVVEALNVDLAATYVLYHQLRKHHWNVEGAEFNDLHEFLGDKAEEAEASADELAERVQALGGVPVSGPANLEEHAPVEFEGEDVYDIRTSLENDREMYGDVIETVREHVGLAEGLEDYATSELLRDVLEDLEDAAHEVDHYLEDDTLVLESAAQ</sequence>
<gene>
    <name evidence="4" type="ORF">GCM10009039_12940</name>
</gene>
<proteinExistence type="inferred from homology"/>
<reference evidence="4" key="1">
    <citation type="journal article" date="2014" name="Int. J. Syst. Evol. Microbiol.">
        <title>Complete genome sequence of Corynebacterium casei LMG S-19264T (=DSM 44701T), isolated from a smear-ripened cheese.</title>
        <authorList>
            <consortium name="US DOE Joint Genome Institute (JGI-PGF)"/>
            <person name="Walter F."/>
            <person name="Albersmeier A."/>
            <person name="Kalinowski J."/>
            <person name="Ruckert C."/>
        </authorList>
    </citation>
    <scope>NUCLEOTIDE SEQUENCE</scope>
    <source>
        <strain evidence="4">JCM 19596</strain>
    </source>
</reference>
<name>A0A830FAN4_9EURY</name>
<evidence type="ECO:0000259" key="3">
    <source>
        <dbReference type="Pfam" id="PF00210"/>
    </source>
</evidence>
<protein>
    <submittedName>
        <fullName evidence="4">DNA starvation/stationary phase protection protein</fullName>
    </submittedName>
</protein>
<evidence type="ECO:0000313" key="4">
    <source>
        <dbReference type="EMBL" id="GGL56192.1"/>
    </source>
</evidence>
<accession>A0A830FAN4</accession>
<comment type="caution">
    <text evidence="4">The sequence shown here is derived from an EMBL/GenBank/DDBJ whole genome shotgun (WGS) entry which is preliminary data.</text>
</comment>
<evidence type="ECO:0000256" key="1">
    <source>
        <dbReference type="ARBA" id="ARBA00009497"/>
    </source>
</evidence>
<dbReference type="InterPro" id="IPR002177">
    <property type="entry name" value="DPS_DNA-bd"/>
</dbReference>
<dbReference type="InterPro" id="IPR009078">
    <property type="entry name" value="Ferritin-like_SF"/>
</dbReference>
<dbReference type="PANTHER" id="PTHR42932:SF1">
    <property type="entry name" value="GENERAL STRESS PROTEIN 20U"/>
    <property type="match status" value="1"/>
</dbReference>
<feature type="domain" description="Ferritin/DPS" evidence="3">
    <location>
        <begin position="31"/>
        <end position="172"/>
    </location>
</feature>
<evidence type="ECO:0000256" key="2">
    <source>
        <dbReference type="RuleBase" id="RU003875"/>
    </source>
</evidence>
<dbReference type="EMBL" id="BMPG01000001">
    <property type="protein sequence ID" value="GGL56192.1"/>
    <property type="molecule type" value="Genomic_DNA"/>
</dbReference>
<dbReference type="NCBIfam" id="NF041388">
    <property type="entry name" value="DNAstvprot_Halo"/>
    <property type="match status" value="1"/>
</dbReference>
<reference evidence="4" key="2">
    <citation type="submission" date="2020-09" db="EMBL/GenBank/DDBJ databases">
        <authorList>
            <person name="Sun Q."/>
            <person name="Ohkuma M."/>
        </authorList>
    </citation>
    <scope>NUCLEOTIDE SEQUENCE</scope>
    <source>
        <strain evidence="4">JCM 19596</strain>
    </source>
</reference>
<dbReference type="PRINTS" id="PR01346">
    <property type="entry name" value="HELNAPAPROT"/>
</dbReference>
<dbReference type="InterPro" id="IPR054862">
    <property type="entry name" value="DNA_prot_starvation"/>
</dbReference>
<dbReference type="AlphaFoldDB" id="A0A830FAN4"/>
<dbReference type="OrthoDB" id="8265at2157"/>
<dbReference type="Gene3D" id="1.20.1260.10">
    <property type="match status" value="1"/>
</dbReference>
<dbReference type="InterPro" id="IPR008331">
    <property type="entry name" value="Ferritin_DPS_dom"/>
</dbReference>
<keyword evidence="5" id="KW-1185">Reference proteome</keyword>
<organism evidence="4 5">
    <name type="scientific">Halocalculus aciditolerans</name>
    <dbReference type="NCBI Taxonomy" id="1383812"/>
    <lineage>
        <taxon>Archaea</taxon>
        <taxon>Methanobacteriati</taxon>
        <taxon>Methanobacteriota</taxon>
        <taxon>Stenosarchaea group</taxon>
        <taxon>Halobacteria</taxon>
        <taxon>Halobacteriales</taxon>
        <taxon>Halobacteriaceae</taxon>
        <taxon>Halocalculus</taxon>
    </lineage>
</organism>
<dbReference type="GO" id="GO:0008199">
    <property type="term" value="F:ferric iron binding"/>
    <property type="evidence" value="ECO:0007669"/>
    <property type="project" value="InterPro"/>
</dbReference>
<evidence type="ECO:0000313" key="5">
    <source>
        <dbReference type="Proteomes" id="UP000607197"/>
    </source>
</evidence>
<dbReference type="PIRSF" id="PIRSF005900">
    <property type="entry name" value="Dps"/>
    <property type="match status" value="1"/>
</dbReference>
<dbReference type="Pfam" id="PF00210">
    <property type="entry name" value="Ferritin"/>
    <property type="match status" value="1"/>
</dbReference>
<dbReference type="InterPro" id="IPR012347">
    <property type="entry name" value="Ferritin-like"/>
</dbReference>
<dbReference type="RefSeq" id="WP_188977030.1">
    <property type="nucleotide sequence ID" value="NZ_BMPG01000001.1"/>
</dbReference>
<dbReference type="PANTHER" id="PTHR42932">
    <property type="entry name" value="GENERAL STRESS PROTEIN 20U"/>
    <property type="match status" value="1"/>
</dbReference>
<dbReference type="SUPFAM" id="SSF47240">
    <property type="entry name" value="Ferritin-like"/>
    <property type="match status" value="1"/>
</dbReference>
<comment type="similarity">
    <text evidence="1 2">Belongs to the Dps family.</text>
</comment>